<name>A0A336LTL2_CULSO</name>
<dbReference type="SUPFAM" id="SSF57362">
    <property type="entry name" value="BPTI-like"/>
    <property type="match status" value="1"/>
</dbReference>
<dbReference type="PROSITE" id="PS50279">
    <property type="entry name" value="BPTI_KUNITZ_2"/>
    <property type="match status" value="1"/>
</dbReference>
<dbReference type="Gene3D" id="4.10.410.10">
    <property type="entry name" value="Pancreatic trypsin inhibitor Kunitz domain"/>
    <property type="match status" value="1"/>
</dbReference>
<evidence type="ECO:0000259" key="2">
    <source>
        <dbReference type="PROSITE" id="PS50279"/>
    </source>
</evidence>
<dbReference type="InterPro" id="IPR036880">
    <property type="entry name" value="Kunitz_BPTI_sf"/>
</dbReference>
<dbReference type="AlphaFoldDB" id="A0A336LTL2"/>
<feature type="chain" id="PRO_5016413139" evidence="1">
    <location>
        <begin position="22"/>
        <end position="199"/>
    </location>
</feature>
<dbReference type="SMART" id="SM00131">
    <property type="entry name" value="KU"/>
    <property type="match status" value="1"/>
</dbReference>
<gene>
    <name evidence="3" type="primary">CSON004552</name>
</gene>
<sequence>MLKLILFHGIFLLADIQSGHCKYDKSLPPECRNTPVTERDASCTKQGGFKYNAQTNACFYNGKLYCPGKNGFTTMEQCVYKCWDYTKMDAREKVDKNMDVCIKEIKEDEMEAPIPIPDLDSKFKDNRCREPNEKGLKVGSKPTKNPAYKYDKDKNQCVPVKTNICMGRNRFSSQDECIHICVWHKQSGRFRHNVRAGKN</sequence>
<dbReference type="InterPro" id="IPR002223">
    <property type="entry name" value="Kunitz_BPTI"/>
</dbReference>
<protein>
    <submittedName>
        <fullName evidence="3">CSON004552 protein</fullName>
    </submittedName>
</protein>
<evidence type="ECO:0000313" key="3">
    <source>
        <dbReference type="EMBL" id="SSX21392.1"/>
    </source>
</evidence>
<dbReference type="Pfam" id="PF00014">
    <property type="entry name" value="Kunitz_BPTI"/>
    <property type="match status" value="1"/>
</dbReference>
<evidence type="ECO:0000256" key="1">
    <source>
        <dbReference type="SAM" id="SignalP"/>
    </source>
</evidence>
<dbReference type="GO" id="GO:0004867">
    <property type="term" value="F:serine-type endopeptidase inhibitor activity"/>
    <property type="evidence" value="ECO:0007669"/>
    <property type="project" value="InterPro"/>
</dbReference>
<reference evidence="3" key="1">
    <citation type="submission" date="2018-07" db="EMBL/GenBank/DDBJ databases">
        <authorList>
            <person name="Quirk P.G."/>
            <person name="Krulwich T.A."/>
        </authorList>
    </citation>
    <scope>NUCLEOTIDE SEQUENCE</scope>
</reference>
<dbReference type="VEuPathDB" id="VectorBase:CSON004552"/>
<dbReference type="EMBL" id="UFQT01000190">
    <property type="protein sequence ID" value="SSX21392.1"/>
    <property type="molecule type" value="Genomic_DNA"/>
</dbReference>
<feature type="signal peptide" evidence="1">
    <location>
        <begin position="1"/>
        <end position="21"/>
    </location>
</feature>
<feature type="domain" description="BPTI/Kunitz inhibitor" evidence="2">
    <location>
        <begin position="128"/>
        <end position="181"/>
    </location>
</feature>
<organism evidence="3">
    <name type="scientific">Culicoides sonorensis</name>
    <name type="common">Biting midge</name>
    <dbReference type="NCBI Taxonomy" id="179676"/>
    <lineage>
        <taxon>Eukaryota</taxon>
        <taxon>Metazoa</taxon>
        <taxon>Ecdysozoa</taxon>
        <taxon>Arthropoda</taxon>
        <taxon>Hexapoda</taxon>
        <taxon>Insecta</taxon>
        <taxon>Pterygota</taxon>
        <taxon>Neoptera</taxon>
        <taxon>Endopterygota</taxon>
        <taxon>Diptera</taxon>
        <taxon>Nematocera</taxon>
        <taxon>Chironomoidea</taxon>
        <taxon>Ceratopogonidae</taxon>
        <taxon>Ceratopogoninae</taxon>
        <taxon>Culicoides</taxon>
        <taxon>Monoculicoides</taxon>
    </lineage>
</organism>
<proteinExistence type="predicted"/>
<keyword evidence="1" id="KW-0732">Signal</keyword>
<accession>A0A336LTL2</accession>